<proteinExistence type="inferred from homology"/>
<dbReference type="InterPro" id="IPR017423">
    <property type="entry name" value="TRM6"/>
</dbReference>
<evidence type="ECO:0000313" key="9">
    <source>
        <dbReference type="RefSeq" id="XP_013774504.1"/>
    </source>
</evidence>
<keyword evidence="5 6" id="KW-0539">Nucleus</keyword>
<dbReference type="PANTHER" id="PTHR12945:SF0">
    <property type="entry name" value="TRNA (ADENINE(58)-N(1))-METHYLTRANSFERASE NON-CATALYTIC SUBUNIT TRM6"/>
    <property type="match status" value="1"/>
</dbReference>
<gene>
    <name evidence="9" type="primary">LOC106459431</name>
</gene>
<feature type="compositionally biased region" description="Basic and acidic residues" evidence="7">
    <location>
        <begin position="292"/>
        <end position="307"/>
    </location>
</feature>
<keyword evidence="4 6" id="KW-0819">tRNA processing</keyword>
<evidence type="ECO:0000256" key="3">
    <source>
        <dbReference type="ARBA" id="ARBA00021704"/>
    </source>
</evidence>
<feature type="region of interest" description="Disordered" evidence="7">
    <location>
        <begin position="292"/>
        <end position="312"/>
    </location>
</feature>
<dbReference type="Pfam" id="PF04189">
    <property type="entry name" value="Gcd10p"/>
    <property type="match status" value="1"/>
</dbReference>
<evidence type="ECO:0000256" key="2">
    <source>
        <dbReference type="ARBA" id="ARBA00008320"/>
    </source>
</evidence>
<dbReference type="PANTHER" id="PTHR12945">
    <property type="entry name" value="TRANSLATION INITIATION FACTOR EIF3-RELATED"/>
    <property type="match status" value="1"/>
</dbReference>
<evidence type="ECO:0000256" key="7">
    <source>
        <dbReference type="SAM" id="MobiDB-lite"/>
    </source>
</evidence>
<evidence type="ECO:0000313" key="8">
    <source>
        <dbReference type="Proteomes" id="UP000694941"/>
    </source>
</evidence>
<evidence type="ECO:0000256" key="1">
    <source>
        <dbReference type="ARBA" id="ARBA00004123"/>
    </source>
</evidence>
<dbReference type="RefSeq" id="XP_013774504.1">
    <property type="nucleotide sequence ID" value="XM_013919050.2"/>
</dbReference>
<dbReference type="PIRSF" id="PIRSF038170">
    <property type="entry name" value="tRNA_m1A_mtfrase"/>
    <property type="match status" value="1"/>
</dbReference>
<evidence type="ECO:0000256" key="5">
    <source>
        <dbReference type="ARBA" id="ARBA00023242"/>
    </source>
</evidence>
<protein>
    <recommendedName>
        <fullName evidence="3 6">tRNA (adenine(58)-N(1))-methyltransferase non-catalytic subunit TRM6</fullName>
    </recommendedName>
</protein>
<accession>A0ABM1B497</accession>
<comment type="similarity">
    <text evidence="2 6">Belongs to the TRM6/GCD10 family.</text>
</comment>
<keyword evidence="8" id="KW-1185">Reference proteome</keyword>
<evidence type="ECO:0000256" key="6">
    <source>
        <dbReference type="PIRNR" id="PIRNR038170"/>
    </source>
</evidence>
<dbReference type="GeneID" id="106459431"/>
<feature type="region of interest" description="Disordered" evidence="7">
    <location>
        <begin position="327"/>
        <end position="347"/>
    </location>
</feature>
<sequence>MSQNLTYEKSSTNTRKIIQEGDFIIIRRQDASRLVQVDKYKAAFLGKQKLFLGGIIGKPYGSSFEVKGSDLHFVDPAKSRFLCSSVAIAEAQTRDNRFLVDDGKSQKLTKEQIEELKTGGVSGEQIVENLVENSTTFKDKTQYAQAKYLKKKQKKYINHVIILEPTTRLLSEMYFSQGPLKICNLRVDSLAQMLAMCNVMSRGRYVVFDSCFGLLTAAVLERLGDSGCVVQVYPGPGPTSSFRQAVYALNLAQEQLKKLLVGLPVTEAARLLLPPSNEVINHDKHVVPKITGDSKENSVEVNAREEAEEKDEFTSVVDMKDCEVEDKYESQANKSAKEEAKADRKAQRMDEQKIAKEILAVKNMDGLLVVSRHHPTNIVLTLLEFLAPSRPFAVFSLYQQPLVDCYRKLKDKGETLFLKLTETWLRSYQVLPDRTHPAINMSGSGGYLLTGIKVEPLQTHKKS</sequence>
<comment type="subunit">
    <text evidence="6">Heterotetramer.</text>
</comment>
<dbReference type="Proteomes" id="UP000694941">
    <property type="component" value="Unplaced"/>
</dbReference>
<organism evidence="8 9">
    <name type="scientific">Limulus polyphemus</name>
    <name type="common">Atlantic horseshoe crab</name>
    <dbReference type="NCBI Taxonomy" id="6850"/>
    <lineage>
        <taxon>Eukaryota</taxon>
        <taxon>Metazoa</taxon>
        <taxon>Ecdysozoa</taxon>
        <taxon>Arthropoda</taxon>
        <taxon>Chelicerata</taxon>
        <taxon>Merostomata</taxon>
        <taxon>Xiphosura</taxon>
        <taxon>Limulidae</taxon>
        <taxon>Limulus</taxon>
    </lineage>
</organism>
<comment type="subcellular location">
    <subcellularLocation>
        <location evidence="1 6">Nucleus</location>
    </subcellularLocation>
</comment>
<name>A0ABM1B497_LIMPO</name>
<evidence type="ECO:0000256" key="4">
    <source>
        <dbReference type="ARBA" id="ARBA00022694"/>
    </source>
</evidence>
<reference evidence="9" key="1">
    <citation type="submission" date="2025-08" db="UniProtKB">
        <authorList>
            <consortium name="RefSeq"/>
        </authorList>
    </citation>
    <scope>IDENTIFICATION</scope>
    <source>
        <tissue evidence="9">Muscle</tissue>
    </source>
</reference>
<comment type="function">
    <text evidence="6">Substrate-binding subunit of tRNA (adenine-N1-)-methyltransferase, which catalyzes the formation of N1-methyladenine at position 58 (m1A58) in initiator methionyl-tRNA.</text>
</comment>